<dbReference type="SUPFAM" id="SSF51735">
    <property type="entry name" value="NAD(P)-binding Rossmann-fold domains"/>
    <property type="match status" value="1"/>
</dbReference>
<dbReference type="InterPro" id="IPR002347">
    <property type="entry name" value="SDR_fam"/>
</dbReference>
<dbReference type="PANTHER" id="PTHR42879:SF2">
    <property type="entry name" value="3-OXOACYL-[ACYL-CARRIER-PROTEIN] REDUCTASE FABG"/>
    <property type="match status" value="1"/>
</dbReference>
<dbReference type="InterPro" id="IPR036291">
    <property type="entry name" value="NAD(P)-bd_dom_sf"/>
</dbReference>
<dbReference type="NCBIfam" id="NF009466">
    <property type="entry name" value="PRK12826.1-2"/>
    <property type="match status" value="1"/>
</dbReference>
<dbReference type="NCBIfam" id="TIGR01830">
    <property type="entry name" value="3oxo_ACP_reduc"/>
    <property type="match status" value="1"/>
</dbReference>
<keyword evidence="5" id="KW-0443">Lipid metabolism</keyword>
<feature type="binding site" evidence="4">
    <location>
        <position position="99"/>
    </location>
    <ligand>
        <name>NADP(+)</name>
        <dbReference type="ChEBI" id="CHEBI:58349"/>
    </ligand>
</feature>
<dbReference type="InterPro" id="IPR011284">
    <property type="entry name" value="3oxo_ACP_reduc"/>
</dbReference>
<gene>
    <name evidence="7" type="ORF">FHS75_000180</name>
</gene>
<keyword evidence="5" id="KW-0275">Fatty acid biosynthesis</keyword>
<dbReference type="InterPro" id="IPR057326">
    <property type="entry name" value="KR_dom"/>
</dbReference>
<keyword evidence="5" id="KW-0276">Fatty acid metabolism</keyword>
<keyword evidence="8" id="KW-1185">Reference proteome</keyword>
<dbReference type="PRINTS" id="PR00081">
    <property type="entry name" value="GDHRDH"/>
</dbReference>
<dbReference type="InterPro" id="IPR050259">
    <property type="entry name" value="SDR"/>
</dbReference>
<dbReference type="SMART" id="SM00822">
    <property type="entry name" value="PKS_KR"/>
    <property type="match status" value="1"/>
</dbReference>
<name>A0A7Z0BU30_9SPHN</name>
<dbReference type="PRINTS" id="PR00080">
    <property type="entry name" value="SDRFAMILY"/>
</dbReference>
<comment type="similarity">
    <text evidence="1 5">Belongs to the short-chain dehydrogenases/reductases (SDR) family.</text>
</comment>
<dbReference type="Gene3D" id="3.40.50.720">
    <property type="entry name" value="NAD(P)-binding Rossmann-like Domain"/>
    <property type="match status" value="1"/>
</dbReference>
<reference evidence="7 8" key="1">
    <citation type="submission" date="2020-07" db="EMBL/GenBank/DDBJ databases">
        <title>Genomic Encyclopedia of Type Strains, Phase IV (KMG-IV): sequencing the most valuable type-strain genomes for metagenomic binning, comparative biology and taxonomic classification.</title>
        <authorList>
            <person name="Goeker M."/>
        </authorList>
    </citation>
    <scope>NUCLEOTIDE SEQUENCE [LARGE SCALE GENOMIC DNA]</scope>
    <source>
        <strain evidence="7 8">DSM 29043</strain>
    </source>
</reference>
<evidence type="ECO:0000256" key="3">
    <source>
        <dbReference type="PIRSR" id="PIRSR611284-1"/>
    </source>
</evidence>
<keyword evidence="2 5" id="KW-0560">Oxidoreductase</keyword>
<evidence type="ECO:0000313" key="8">
    <source>
        <dbReference type="Proteomes" id="UP000522081"/>
    </source>
</evidence>
<comment type="pathway">
    <text evidence="5">Lipid metabolism; fatty acid biosynthesis.</text>
</comment>
<comment type="catalytic activity">
    <reaction evidence="5">
        <text>a (3R)-hydroxyacyl-[ACP] + NADP(+) = a 3-oxoacyl-[ACP] + NADPH + H(+)</text>
        <dbReference type="Rhea" id="RHEA:17397"/>
        <dbReference type="Rhea" id="RHEA-COMP:9916"/>
        <dbReference type="Rhea" id="RHEA-COMP:9945"/>
        <dbReference type="ChEBI" id="CHEBI:15378"/>
        <dbReference type="ChEBI" id="CHEBI:57783"/>
        <dbReference type="ChEBI" id="CHEBI:58349"/>
        <dbReference type="ChEBI" id="CHEBI:78776"/>
        <dbReference type="ChEBI" id="CHEBI:78827"/>
        <dbReference type="EC" id="1.1.1.100"/>
    </reaction>
</comment>
<proteinExistence type="inferred from homology"/>
<dbReference type="EMBL" id="JACBZF010000001">
    <property type="protein sequence ID" value="NYH93875.1"/>
    <property type="molecule type" value="Genomic_DNA"/>
</dbReference>
<keyword evidence="4 5" id="KW-0521">NADP</keyword>
<organism evidence="7 8">
    <name type="scientific">Novosphingobium marinum</name>
    <dbReference type="NCBI Taxonomy" id="1514948"/>
    <lineage>
        <taxon>Bacteria</taxon>
        <taxon>Pseudomonadati</taxon>
        <taxon>Pseudomonadota</taxon>
        <taxon>Alphaproteobacteria</taxon>
        <taxon>Sphingomonadales</taxon>
        <taxon>Sphingomonadaceae</taxon>
        <taxon>Novosphingobium</taxon>
    </lineage>
</organism>
<feature type="active site" description="Proton acceptor" evidence="3">
    <location>
        <position position="164"/>
    </location>
</feature>
<dbReference type="EC" id="1.1.1.100" evidence="5"/>
<feature type="binding site" evidence="4">
    <location>
        <begin position="164"/>
        <end position="168"/>
    </location>
    <ligand>
        <name>NADP(+)</name>
        <dbReference type="ChEBI" id="CHEBI:58349"/>
    </ligand>
</feature>
<feature type="binding site" evidence="4">
    <location>
        <position position="197"/>
    </location>
    <ligand>
        <name>NADP(+)</name>
        <dbReference type="ChEBI" id="CHEBI:58349"/>
    </ligand>
</feature>
<dbReference type="GO" id="GO:0004316">
    <property type="term" value="F:3-oxoacyl-[acyl-carrier-protein] reductase (NADPH) activity"/>
    <property type="evidence" value="ECO:0007669"/>
    <property type="project" value="UniProtKB-UniRule"/>
</dbReference>
<comment type="subunit">
    <text evidence="5">Homotetramer.</text>
</comment>
<evidence type="ECO:0000256" key="5">
    <source>
        <dbReference type="RuleBase" id="RU366074"/>
    </source>
</evidence>
<evidence type="ECO:0000313" key="7">
    <source>
        <dbReference type="EMBL" id="NYH93875.1"/>
    </source>
</evidence>
<evidence type="ECO:0000259" key="6">
    <source>
        <dbReference type="SMART" id="SM00822"/>
    </source>
</evidence>
<protein>
    <recommendedName>
        <fullName evidence="5">3-oxoacyl-[acyl-carrier-protein] reductase</fullName>
        <ecNumber evidence="5">1.1.1.100</ecNumber>
    </recommendedName>
</protein>
<dbReference type="Pfam" id="PF13561">
    <property type="entry name" value="adh_short_C2"/>
    <property type="match status" value="1"/>
</dbReference>
<dbReference type="InterPro" id="IPR020904">
    <property type="entry name" value="Sc_DH/Rdtase_CS"/>
</dbReference>
<accession>A0A7Z0BU30</accession>
<dbReference type="PANTHER" id="PTHR42879">
    <property type="entry name" value="3-OXOACYL-(ACYL-CARRIER-PROTEIN) REDUCTASE"/>
    <property type="match status" value="1"/>
</dbReference>
<dbReference type="FunFam" id="3.40.50.720:FF:000173">
    <property type="entry name" value="3-oxoacyl-[acyl-carrier protein] reductase"/>
    <property type="match status" value="1"/>
</dbReference>
<feature type="domain" description="Ketoreductase" evidence="6">
    <location>
        <begin position="11"/>
        <end position="200"/>
    </location>
</feature>
<evidence type="ECO:0000256" key="4">
    <source>
        <dbReference type="PIRSR" id="PIRSR611284-2"/>
    </source>
</evidence>
<dbReference type="Proteomes" id="UP000522081">
    <property type="component" value="Unassembled WGS sequence"/>
</dbReference>
<dbReference type="GO" id="GO:0051287">
    <property type="term" value="F:NAD binding"/>
    <property type="evidence" value="ECO:0007669"/>
    <property type="project" value="UniProtKB-UniRule"/>
</dbReference>
<comment type="caution">
    <text evidence="7">The sequence shown here is derived from an EMBL/GenBank/DDBJ whole genome shotgun (WGS) entry which is preliminary data.</text>
</comment>
<dbReference type="CDD" id="cd05333">
    <property type="entry name" value="BKR_SDR_c"/>
    <property type="match status" value="1"/>
</dbReference>
<evidence type="ECO:0000256" key="2">
    <source>
        <dbReference type="ARBA" id="ARBA00023002"/>
    </source>
</evidence>
<dbReference type="PROSITE" id="PS00061">
    <property type="entry name" value="ADH_SHORT"/>
    <property type="match status" value="1"/>
</dbReference>
<comment type="function">
    <text evidence="5">Catalyzes the NADPH-dependent reduction of beta-ketoacyl-ACP substrates to beta-hydroxyacyl-ACP products, the first reductive step in the elongation cycle of fatty acid biosynthesis.</text>
</comment>
<evidence type="ECO:0000256" key="1">
    <source>
        <dbReference type="ARBA" id="ARBA00006484"/>
    </source>
</evidence>
<dbReference type="NCBIfam" id="NF005559">
    <property type="entry name" value="PRK07231.1"/>
    <property type="match status" value="1"/>
</dbReference>
<dbReference type="UniPathway" id="UPA00094"/>
<dbReference type="AlphaFoldDB" id="A0A7Z0BU30"/>
<dbReference type="GO" id="GO:0006633">
    <property type="term" value="P:fatty acid biosynthetic process"/>
    <property type="evidence" value="ECO:0007669"/>
    <property type="project" value="UniProtKB-UniPathway"/>
</dbReference>
<keyword evidence="5" id="KW-0444">Lipid biosynthesis</keyword>
<sequence>MDTMFDLHGMKALVTGASGGIGSSIARALARQGARLAVSGSNYDKLRVFRDELDEHTPQHLQEEDHIAIRCDLSNADDVEKLVPAAVDSLGGIDILVNNAGITRDNVTMRMKDEEWDAVMRINLEAAFRLMRASMKPMMKARFGRMITITSVVGATGNPGQANYAAAKGGLVAMSKSMAQELASRNVTVNCVAPGFIRTAMTDDLPDAQKEALNSRIPMGRMGAGDDVAAAVVFLASREAGYVTGQTIHVNGGMAMIS</sequence>